<dbReference type="AlphaFoldDB" id="A0A0E1W3U4"/>
<dbReference type="HOGENOM" id="CLU_2987815_0_0_4"/>
<dbReference type="RefSeq" id="WP_004526896.1">
    <property type="nucleotide sequence ID" value="NZ_CM000832.1"/>
</dbReference>
<dbReference type="Proteomes" id="UP000001812">
    <property type="component" value="Chromosome I"/>
</dbReference>
<organism evidence="1">
    <name type="scientific">Burkholderia pseudomallei 1710a</name>
    <dbReference type="NCBI Taxonomy" id="320371"/>
    <lineage>
        <taxon>Bacteria</taxon>
        <taxon>Pseudomonadati</taxon>
        <taxon>Pseudomonadota</taxon>
        <taxon>Betaproteobacteria</taxon>
        <taxon>Burkholderiales</taxon>
        <taxon>Burkholderiaceae</taxon>
        <taxon>Burkholderia</taxon>
        <taxon>pseudomallei group</taxon>
    </lineage>
</organism>
<evidence type="ECO:0008006" key="2">
    <source>
        <dbReference type="Google" id="ProtNLM"/>
    </source>
</evidence>
<dbReference type="EMBL" id="CM000832">
    <property type="protein sequence ID" value="EET07880.1"/>
    <property type="molecule type" value="Genomic_DNA"/>
</dbReference>
<proteinExistence type="predicted"/>
<name>A0A0E1W3U4_BURPE</name>
<sequence>MTVWIDSELYFYTVSREIQALLEVRRYRGDSAAIRLRRSDASDAIVVGRGLFTTFEY</sequence>
<evidence type="ECO:0000313" key="1">
    <source>
        <dbReference type="EMBL" id="EET07880.1"/>
    </source>
</evidence>
<gene>
    <name evidence="1" type="ORF">BURPS1710A_2304</name>
</gene>
<accession>A0A0E1W3U4</accession>
<reference evidence="1" key="1">
    <citation type="submission" date="2009-05" db="EMBL/GenBank/DDBJ databases">
        <authorList>
            <person name="Harkins D.M."/>
            <person name="DeShazer D."/>
            <person name="Woods D.E."/>
            <person name="Brinkac L.M."/>
            <person name="Brown K.A."/>
            <person name="Hung G.C."/>
            <person name="Tuanyok A."/>
            <person name="Zhang B."/>
            <person name="Nierman W.C."/>
        </authorList>
    </citation>
    <scope>NUCLEOTIDE SEQUENCE [LARGE SCALE GENOMIC DNA]</scope>
    <source>
        <strain evidence="1">1710a</strain>
    </source>
</reference>
<protein>
    <recommendedName>
        <fullName evidence="2">Sodium:proton symporter</fullName>
    </recommendedName>
</protein>